<evidence type="ECO:0000313" key="9">
    <source>
        <dbReference type="Proteomes" id="UP001501940"/>
    </source>
</evidence>
<dbReference type="GO" id="GO:0008360">
    <property type="term" value="P:regulation of cell shape"/>
    <property type="evidence" value="ECO:0007669"/>
    <property type="project" value="TreeGrafter"/>
</dbReference>
<dbReference type="Pfam" id="PF00439">
    <property type="entry name" value="Bromodomain"/>
    <property type="match status" value="2"/>
</dbReference>
<dbReference type="PROSITE" id="PS50294">
    <property type="entry name" value="WD_REPEATS_REGION"/>
    <property type="match status" value="4"/>
</dbReference>
<evidence type="ECO:0000256" key="2">
    <source>
        <dbReference type="ARBA" id="ARBA00022737"/>
    </source>
</evidence>
<dbReference type="PANTHER" id="PTHR16266:SF26">
    <property type="entry name" value="BROMODOMAIN AND WD REPEAT-CONTAINING PROTEIN 1"/>
    <property type="match status" value="1"/>
</dbReference>
<dbReference type="InterPro" id="IPR057451">
    <property type="entry name" value="BRWD/PHIP_AD"/>
</dbReference>
<dbReference type="Pfam" id="PF00400">
    <property type="entry name" value="WD40"/>
    <property type="match status" value="6"/>
</dbReference>
<dbReference type="InterPro" id="IPR019775">
    <property type="entry name" value="WD40_repeat_CS"/>
</dbReference>
<evidence type="ECO:0000256" key="3">
    <source>
        <dbReference type="ARBA" id="ARBA00023117"/>
    </source>
</evidence>
<dbReference type="FunFam" id="1.20.920.10:FF:000017">
    <property type="entry name" value="Bromodomain and WD repeat domain containing 1"/>
    <property type="match status" value="1"/>
</dbReference>
<evidence type="ECO:0000313" key="8">
    <source>
        <dbReference type="Ensembl" id="ENSAOCP00000044633.1"/>
    </source>
</evidence>
<dbReference type="SMART" id="SM00297">
    <property type="entry name" value="BROMO"/>
    <property type="match status" value="2"/>
</dbReference>
<feature type="region of interest" description="Disordered" evidence="6">
    <location>
        <begin position="669"/>
        <end position="703"/>
    </location>
</feature>
<name>A0AAQ5XTA5_AMPOC</name>
<feature type="domain" description="Bromo" evidence="7">
    <location>
        <begin position="1165"/>
        <end position="1235"/>
    </location>
</feature>
<dbReference type="GO" id="GO:0006357">
    <property type="term" value="P:regulation of transcription by RNA polymerase II"/>
    <property type="evidence" value="ECO:0007669"/>
    <property type="project" value="TreeGrafter"/>
</dbReference>
<evidence type="ECO:0000259" key="7">
    <source>
        <dbReference type="PROSITE" id="PS50014"/>
    </source>
</evidence>
<dbReference type="Pfam" id="PF25313">
    <property type="entry name" value="BRWD_AD"/>
    <property type="match status" value="1"/>
</dbReference>
<evidence type="ECO:0000256" key="6">
    <source>
        <dbReference type="SAM" id="MobiDB-lite"/>
    </source>
</evidence>
<keyword evidence="1 5" id="KW-0853">WD repeat</keyword>
<dbReference type="FunFam" id="2.130.10.10:FF:000023">
    <property type="entry name" value="Bromodomain and WD repeat domain containing 1"/>
    <property type="match status" value="1"/>
</dbReference>
<evidence type="ECO:0000256" key="4">
    <source>
        <dbReference type="PROSITE-ProRule" id="PRU00035"/>
    </source>
</evidence>
<reference evidence="8 9" key="1">
    <citation type="submission" date="2022-01" db="EMBL/GenBank/DDBJ databases">
        <title>A chromosome-scale genome assembly of the false clownfish, Amphiprion ocellaris.</title>
        <authorList>
            <person name="Ryu T."/>
        </authorList>
    </citation>
    <scope>NUCLEOTIDE SEQUENCE [LARGE SCALE GENOMIC DNA]</scope>
</reference>
<dbReference type="FunFam" id="2.130.10.10:FF:000071">
    <property type="entry name" value="Bromodomain and WD repeat domain containing 1"/>
    <property type="match status" value="1"/>
</dbReference>
<dbReference type="PANTHER" id="PTHR16266">
    <property type="entry name" value="WD REPEAT DOMAIN 9"/>
    <property type="match status" value="1"/>
</dbReference>
<dbReference type="PROSITE" id="PS50082">
    <property type="entry name" value="WD_REPEATS_2"/>
    <property type="match status" value="5"/>
</dbReference>
<dbReference type="InterPro" id="IPR052060">
    <property type="entry name" value="Bromo_WD_repeat"/>
</dbReference>
<sequence>MAKNRNISLLESELYYLISRFLTTGPCRRAAEVLASELEEYQLLPGRLDWLGNEHPRTYEDVVAANRHIAPDHLLQICKQIGPLLDKEVPSCVPGVHSLLGSGRQSMLRTAKDCDSVRFKASSYAALHRGRPPERPLNCKNPPQIVKVHRGRELTGVQRFSSISPVSNYEHMRLHRRILGHLSAVYCIAFDRTGLRIFTGSDDCLVKIWSSFDGRLHSTLRGHSAEITDLAVNYENTLIAAGSCDKTIRVWCLRTCAPVAVLQGHSGSITSLQFSPFAKGSKRYMLSTGTDATVCFWQWDLKVNFKCDRPHKFTERPRPGVQTVCSSFSPGGMFLATGSTDDVIRIYYVGSGSPEKISELHEHTDKVDSIQFCHSGERFVSGSRDGTARIWKLHQRQQWRCILLNMSATLPGAEPMSEEESYFKPKVTMVAWDRHDNTVITAVNNHLLKVWNSYTGQLLHILKGHEAEVFVLEPHPFDPRIILSAGHDGNVFIWDLLRGTNTQHYFNMIEGQGHGAVFDCKFTPDGQRFACTDSHGHLLIFGFGSSKPYEKLPDQVFFHTDYRPLIRDANGFVLDEQTQQAPHLMPPPFLVDVDGNPHPPRYQRLVPGRENIASEHLVPQLGYVATSKAVFSPSLALVKLMEDRCILYYINYKSTFTALSALSVNDRADVQSPPNVGLRRSGQVEGVRQMHQNAPRSQMATERDLQAWRRRVVVPELPPSSYSHTSSEYSDWTADAGINLQPSTPLSSRKRVRRRLSSSEEEEEENEEEEEKQQSDEEEKPGKKSKEKTKKAKNKEVSNEFRPSPWITDVIPRKSPFVPQMGDEVIYFRQGHEAYVEAVSRSELYPINLEKQPWRKMELRDQEFVKITGIKYEVCPPTLCCLKLTLIDHGTGKITDKSFSVKYHDMPDVIDFLVLRQSYDEALRRNWQPNDRFRSVIDDAWWFGTIVCQEPYQPEYPDSLFQCFKVRWDNGETEKLSPWDVEPIQDDGNKIPETEGGGIPVTADEMKELMYKPLPGEWGERSRDEECERIIAGIDHLITVEIAAPFSGPVDLIQYPTYCTVIAYPTDLGTIRLRLINRFYRRLSALIWDARYIAHNARTFNEPRSKIAHSAKIITNVLQKFVKYVLPNEEDTEAPGTSSGHRLRQVIPDRDAWKEQCKSLLNYIFTCEDSEPFRQPVNPQNYPDYHDIIDTPMDFGTVKRTLEEDHYENPVELCKDTRLIFANAKAYTPNKRSKIYSMTLRLSAFFEERIRTIISEYKTAVKSNDRLRRSQRFRKKMQQQDQPSAPTRSRAALKTQEKVESTSVTKSTSAKVSVPERAGRSRSSSSGHSSSDDDSGSKGASSTPGTKEAFVL</sequence>
<feature type="compositionally biased region" description="Acidic residues" evidence="6">
    <location>
        <begin position="759"/>
        <end position="771"/>
    </location>
</feature>
<feature type="region of interest" description="Disordered" evidence="6">
    <location>
        <begin position="978"/>
        <end position="999"/>
    </location>
</feature>
<feature type="compositionally biased region" description="Basic and acidic residues" evidence="6">
    <location>
        <begin position="772"/>
        <end position="784"/>
    </location>
</feature>
<feature type="repeat" description="WD" evidence="5">
    <location>
        <begin position="262"/>
        <end position="298"/>
    </location>
</feature>
<dbReference type="SMART" id="SM00320">
    <property type="entry name" value="WD40"/>
    <property type="match status" value="8"/>
</dbReference>
<dbReference type="CDD" id="cd05529">
    <property type="entry name" value="Bromo_WDR9_I_like"/>
    <property type="match status" value="1"/>
</dbReference>
<gene>
    <name evidence="8" type="primary">BRWD1</name>
</gene>
<dbReference type="Ensembl" id="ENSAOCT00000068683.1">
    <property type="protein sequence ID" value="ENSAOCP00000044633.1"/>
    <property type="gene ID" value="ENSAOCG00000024196.2"/>
</dbReference>
<dbReference type="InterPro" id="IPR001680">
    <property type="entry name" value="WD40_rpt"/>
</dbReference>
<feature type="region of interest" description="Disordered" evidence="6">
    <location>
        <begin position="1272"/>
        <end position="1352"/>
    </location>
</feature>
<dbReference type="GO" id="GO:0005634">
    <property type="term" value="C:nucleus"/>
    <property type="evidence" value="ECO:0007669"/>
    <property type="project" value="TreeGrafter"/>
</dbReference>
<dbReference type="GeneTree" id="ENSGT00950000183107"/>
<dbReference type="Gene3D" id="2.130.10.10">
    <property type="entry name" value="YVTN repeat-like/Quinoprotein amine dehydrogenase"/>
    <property type="match status" value="3"/>
</dbReference>
<keyword evidence="9" id="KW-1185">Reference proteome</keyword>
<dbReference type="CDD" id="cd00200">
    <property type="entry name" value="WD40"/>
    <property type="match status" value="1"/>
</dbReference>
<feature type="repeat" description="WD" evidence="5">
    <location>
        <begin position="462"/>
        <end position="504"/>
    </location>
</feature>
<feature type="repeat" description="WD" evidence="5">
    <location>
        <begin position="360"/>
        <end position="393"/>
    </location>
</feature>
<protein>
    <recommendedName>
        <fullName evidence="7">Bromo domain-containing protein</fullName>
    </recommendedName>
</protein>
<feature type="compositionally biased region" description="Polar residues" evidence="6">
    <location>
        <begin position="690"/>
        <end position="700"/>
    </location>
</feature>
<organism evidence="8 9">
    <name type="scientific">Amphiprion ocellaris</name>
    <name type="common">Clown anemonefish</name>
    <dbReference type="NCBI Taxonomy" id="80972"/>
    <lineage>
        <taxon>Eukaryota</taxon>
        <taxon>Metazoa</taxon>
        <taxon>Chordata</taxon>
        <taxon>Craniata</taxon>
        <taxon>Vertebrata</taxon>
        <taxon>Euteleostomi</taxon>
        <taxon>Actinopterygii</taxon>
        <taxon>Neopterygii</taxon>
        <taxon>Teleostei</taxon>
        <taxon>Neoteleostei</taxon>
        <taxon>Acanthomorphata</taxon>
        <taxon>Ovalentaria</taxon>
        <taxon>Pomacentridae</taxon>
        <taxon>Amphiprion</taxon>
    </lineage>
</organism>
<dbReference type="Proteomes" id="UP001501940">
    <property type="component" value="Chromosome 7"/>
</dbReference>
<dbReference type="Gene3D" id="1.20.920.10">
    <property type="entry name" value="Bromodomain-like"/>
    <property type="match status" value="2"/>
</dbReference>
<dbReference type="InterPro" id="IPR057452">
    <property type="entry name" value="BRWD/PHIP_N"/>
</dbReference>
<feature type="repeat" description="WD" evidence="5">
    <location>
        <begin position="178"/>
        <end position="219"/>
    </location>
</feature>
<keyword evidence="2" id="KW-0677">Repeat</keyword>
<reference evidence="8" key="3">
    <citation type="submission" date="2025-09" db="UniProtKB">
        <authorList>
            <consortium name="Ensembl"/>
        </authorList>
    </citation>
    <scope>IDENTIFICATION</scope>
</reference>
<feature type="region of interest" description="Disordered" evidence="6">
    <location>
        <begin position="739"/>
        <end position="800"/>
    </location>
</feature>
<dbReference type="PROSITE" id="PS00678">
    <property type="entry name" value="WD_REPEATS_1"/>
    <property type="match status" value="1"/>
</dbReference>
<proteinExistence type="predicted"/>
<dbReference type="InterPro" id="IPR001487">
    <property type="entry name" value="Bromodomain"/>
</dbReference>
<evidence type="ECO:0000256" key="1">
    <source>
        <dbReference type="ARBA" id="ARBA00022574"/>
    </source>
</evidence>
<feature type="repeat" description="WD" evidence="5">
    <location>
        <begin position="220"/>
        <end position="261"/>
    </location>
</feature>
<evidence type="ECO:0000256" key="5">
    <source>
        <dbReference type="PROSITE-ProRule" id="PRU00221"/>
    </source>
</evidence>
<accession>A0AAQ5XTA5</accession>
<dbReference type="FunFam" id="1.20.920.10:FF:000066">
    <property type="entry name" value="Transcription initiation factor TFIID subunit 1"/>
    <property type="match status" value="1"/>
</dbReference>
<dbReference type="GO" id="GO:0007010">
    <property type="term" value="P:cytoskeleton organization"/>
    <property type="evidence" value="ECO:0007669"/>
    <property type="project" value="TreeGrafter"/>
</dbReference>
<dbReference type="Gene3D" id="2.30.30.1040">
    <property type="match status" value="1"/>
</dbReference>
<dbReference type="InterPro" id="IPR036322">
    <property type="entry name" value="WD40_repeat_dom_sf"/>
</dbReference>
<dbReference type="InterPro" id="IPR036427">
    <property type="entry name" value="Bromodomain-like_sf"/>
</dbReference>
<dbReference type="SUPFAM" id="SSF50978">
    <property type="entry name" value="WD40 repeat-like"/>
    <property type="match status" value="1"/>
</dbReference>
<reference evidence="8" key="2">
    <citation type="submission" date="2025-08" db="UniProtKB">
        <authorList>
            <consortium name="Ensembl"/>
        </authorList>
    </citation>
    <scope>IDENTIFICATION</scope>
</reference>
<feature type="compositionally biased region" description="Low complexity" evidence="6">
    <location>
        <begin position="1301"/>
        <end position="1313"/>
    </location>
</feature>
<feature type="domain" description="Bromo" evidence="7">
    <location>
        <begin position="1038"/>
        <end position="1108"/>
    </location>
</feature>
<dbReference type="PROSITE" id="PS00633">
    <property type="entry name" value="BROMODOMAIN_1"/>
    <property type="match status" value="1"/>
</dbReference>
<dbReference type="FunFam" id="2.30.30.1040:FF:000003">
    <property type="entry name" value="Bromodomain and WD repeat domain containing 1"/>
    <property type="match status" value="1"/>
</dbReference>
<dbReference type="PRINTS" id="PR00503">
    <property type="entry name" value="BROMODOMAIN"/>
</dbReference>
<dbReference type="SUPFAM" id="SSF47370">
    <property type="entry name" value="Bromodomain"/>
    <property type="match status" value="2"/>
</dbReference>
<dbReference type="Pfam" id="PF25437">
    <property type="entry name" value="BRWD1_N"/>
    <property type="match status" value="1"/>
</dbReference>
<dbReference type="InterPro" id="IPR018359">
    <property type="entry name" value="Bromodomain_CS"/>
</dbReference>
<keyword evidence="3 4" id="KW-0103">Bromodomain</keyword>
<dbReference type="InterPro" id="IPR015943">
    <property type="entry name" value="WD40/YVTN_repeat-like_dom_sf"/>
</dbReference>
<dbReference type="PROSITE" id="PS50014">
    <property type="entry name" value="BROMODOMAIN_2"/>
    <property type="match status" value="2"/>
</dbReference>